<dbReference type="InterPro" id="IPR007159">
    <property type="entry name" value="SpoVT-AbrB_dom"/>
</dbReference>
<dbReference type="eggNOG" id="COG2002">
    <property type="taxonomic scope" value="Bacteria"/>
</dbReference>
<dbReference type="Proteomes" id="UP000001968">
    <property type="component" value="Chromosome"/>
</dbReference>
<dbReference type="HOGENOM" id="CLU_158484_12_0_9"/>
<dbReference type="SMART" id="SM00966">
    <property type="entry name" value="SpoVT_AbrB"/>
    <property type="match status" value="1"/>
</dbReference>
<dbReference type="STRING" id="335541.Swol_0225"/>
<organism evidence="2 3">
    <name type="scientific">Syntrophomonas wolfei subsp. wolfei (strain DSM 2245B / Goettingen)</name>
    <dbReference type="NCBI Taxonomy" id="335541"/>
    <lineage>
        <taxon>Bacteria</taxon>
        <taxon>Bacillati</taxon>
        <taxon>Bacillota</taxon>
        <taxon>Clostridia</taxon>
        <taxon>Eubacteriales</taxon>
        <taxon>Syntrophomonadaceae</taxon>
        <taxon>Syntrophomonas</taxon>
    </lineage>
</organism>
<dbReference type="InterPro" id="IPR037914">
    <property type="entry name" value="SpoVT-AbrB_sf"/>
</dbReference>
<dbReference type="EMBL" id="CP000448">
    <property type="protein sequence ID" value="ABI67577.1"/>
    <property type="molecule type" value="Genomic_DNA"/>
</dbReference>
<protein>
    <submittedName>
        <fullName evidence="2">Transcriptional regulator, AbrB family</fullName>
    </submittedName>
</protein>
<dbReference type="NCBIfam" id="TIGR01439">
    <property type="entry name" value="lp_hng_hel_AbrB"/>
    <property type="match status" value="1"/>
</dbReference>
<keyword evidence="3" id="KW-1185">Reference proteome</keyword>
<feature type="domain" description="SpoVT-AbrB" evidence="1">
    <location>
        <begin position="4"/>
        <end position="50"/>
    </location>
</feature>
<evidence type="ECO:0000313" key="3">
    <source>
        <dbReference type="Proteomes" id="UP000001968"/>
    </source>
</evidence>
<dbReference type="Pfam" id="PF04014">
    <property type="entry name" value="MazE_antitoxin"/>
    <property type="match status" value="1"/>
</dbReference>
<gene>
    <name evidence="2" type="ordered locus">Swol_0225</name>
</gene>
<reference evidence="3" key="1">
    <citation type="journal article" date="2010" name="Environ. Microbiol.">
        <title>The genome of Syntrophomonas wolfei: new insights into syntrophic metabolism and biohydrogen production.</title>
        <authorList>
            <person name="Sieber J.R."/>
            <person name="Sims D.R."/>
            <person name="Han C."/>
            <person name="Kim E."/>
            <person name="Lykidis A."/>
            <person name="Lapidus A.L."/>
            <person name="McDonnald E."/>
            <person name="Rohlin L."/>
            <person name="Culley D.E."/>
            <person name="Gunsalus R."/>
            <person name="McInerney M.J."/>
        </authorList>
    </citation>
    <scope>NUCLEOTIDE SEQUENCE [LARGE SCALE GENOMIC DNA]</scope>
    <source>
        <strain evidence="3">DSM 2245B / Goettingen</strain>
    </source>
</reference>
<sequence>MSVARVGKRGTLIIPAEIRKNNGIKEGDELIINVSEAGVIYMIPKPKDFVMALKESGQGLWGDIDPVEYIRQERDSWD</sequence>
<proteinExistence type="predicted"/>
<dbReference type="RefSeq" id="WP_011639686.1">
    <property type="nucleotide sequence ID" value="NC_008346.1"/>
</dbReference>
<evidence type="ECO:0000313" key="2">
    <source>
        <dbReference type="EMBL" id="ABI67577.1"/>
    </source>
</evidence>
<dbReference type="KEGG" id="swo:Swol_0225"/>
<dbReference type="SUPFAM" id="SSF89447">
    <property type="entry name" value="AbrB/MazE/MraZ-like"/>
    <property type="match status" value="1"/>
</dbReference>
<accession>Q0B0C7</accession>
<dbReference type="OrthoDB" id="2622421at2"/>
<name>Q0B0C7_SYNWW</name>
<evidence type="ECO:0000259" key="1">
    <source>
        <dbReference type="SMART" id="SM00966"/>
    </source>
</evidence>
<dbReference type="GO" id="GO:0003677">
    <property type="term" value="F:DNA binding"/>
    <property type="evidence" value="ECO:0007669"/>
    <property type="project" value="InterPro"/>
</dbReference>
<dbReference type="Gene3D" id="2.10.260.10">
    <property type="match status" value="1"/>
</dbReference>
<dbReference type="AlphaFoldDB" id="Q0B0C7"/>